<dbReference type="Pfam" id="PF26003">
    <property type="entry name" value="Integrase_N_phage"/>
    <property type="match status" value="1"/>
</dbReference>
<feature type="compositionally biased region" description="Basic and acidic residues" evidence="4">
    <location>
        <begin position="1"/>
        <end position="10"/>
    </location>
</feature>
<dbReference type="Gene3D" id="1.10.150.130">
    <property type="match status" value="1"/>
</dbReference>
<reference evidence="6 7" key="1">
    <citation type="submission" date="2021-08" db="EMBL/GenBank/DDBJ databases">
        <title>Streptomyces sp. PTM05 isolated from lichen.</title>
        <authorList>
            <person name="Somphong A."/>
            <person name="Phongsopitanun W."/>
            <person name="Tanasupawat S."/>
        </authorList>
    </citation>
    <scope>NUCLEOTIDE SEQUENCE [LARGE SCALE GENOMIC DNA]</scope>
    <source>
        <strain evidence="6 7">Ptm05</strain>
    </source>
</reference>
<gene>
    <name evidence="6" type="ORF">K7472_20950</name>
</gene>
<proteinExistence type="inferred from homology"/>
<dbReference type="InterPro" id="IPR002104">
    <property type="entry name" value="Integrase_catalytic"/>
</dbReference>
<dbReference type="Proteomes" id="UP001198565">
    <property type="component" value="Unassembled WGS sequence"/>
</dbReference>
<feature type="region of interest" description="Disordered" evidence="4">
    <location>
        <begin position="420"/>
        <end position="442"/>
    </location>
</feature>
<dbReference type="Gene3D" id="1.10.443.10">
    <property type="entry name" value="Intergrase catalytic core"/>
    <property type="match status" value="1"/>
</dbReference>
<dbReference type="Pfam" id="PF00589">
    <property type="entry name" value="Phage_integrase"/>
    <property type="match status" value="1"/>
</dbReference>
<dbReference type="InterPro" id="IPR050090">
    <property type="entry name" value="Tyrosine_recombinase_XerCD"/>
</dbReference>
<dbReference type="PANTHER" id="PTHR30349">
    <property type="entry name" value="PHAGE INTEGRASE-RELATED"/>
    <property type="match status" value="1"/>
</dbReference>
<dbReference type="SUPFAM" id="SSF56349">
    <property type="entry name" value="DNA breaking-rejoining enzymes"/>
    <property type="match status" value="1"/>
</dbReference>
<comment type="similarity">
    <text evidence="1">Belongs to the 'phage' integrase family.</text>
</comment>
<protein>
    <submittedName>
        <fullName evidence="6">Tyrosine-type recombinase/integrase</fullName>
    </submittedName>
</protein>
<dbReference type="RefSeq" id="WP_222980029.1">
    <property type="nucleotide sequence ID" value="NZ_JAINVZ010000015.1"/>
</dbReference>
<keyword evidence="3" id="KW-0233">DNA recombination</keyword>
<dbReference type="InterPro" id="IPR011010">
    <property type="entry name" value="DNA_brk_join_enz"/>
</dbReference>
<evidence type="ECO:0000256" key="2">
    <source>
        <dbReference type="ARBA" id="ARBA00023125"/>
    </source>
</evidence>
<dbReference type="InterPro" id="IPR010998">
    <property type="entry name" value="Integrase_recombinase_N"/>
</dbReference>
<evidence type="ECO:0000256" key="1">
    <source>
        <dbReference type="ARBA" id="ARBA00008857"/>
    </source>
</evidence>
<dbReference type="PROSITE" id="PS51898">
    <property type="entry name" value="TYR_RECOMBINASE"/>
    <property type="match status" value="1"/>
</dbReference>
<sequence length="442" mass="50936">MKESDAPFDRWHKKYPKSGDTPCRCGTQRNPLYPSADHGRGKRWQARYVGPDGKSHRPVFDSREQARAHLEQVRHALQEDTWEQETSGTKKLEFYSSEFISRRRKKNKRESTTETYETHLRIHILPYAGCRVAKALRRKDTMALVDHLLDKGTIAPGYIVQIFKTWRILMNYLIDEDVPLPANICARIELPEVEPRVKVVLTAEQVCRLAAAMRQVEPRYELLIWIAACAGLREGEAFGLTHDAVGWETDVLYVEEQRQKGKAVPLKTKSSRATLPVDHFLIERIVEHVRRIPRMRPVSRNAELKRQRRGWIPPTDEGLIVTNRDGRPVQRSDFNEKFRMAVVLADLPPETWFHDLKHWYTTRLGASGKFDPKTVQALSRHAEFSETWDTYAHPPLAVQGVKVEAFSELFTAETGFDERQANHARRLTSTAPDVPHSLPTRG</sequence>
<feature type="region of interest" description="Disordered" evidence="4">
    <location>
        <begin position="1"/>
        <end position="58"/>
    </location>
</feature>
<evidence type="ECO:0000313" key="7">
    <source>
        <dbReference type="Proteomes" id="UP001198565"/>
    </source>
</evidence>
<dbReference type="PANTHER" id="PTHR30349:SF41">
    <property type="entry name" value="INTEGRASE_RECOMBINASE PROTEIN MJ0367-RELATED"/>
    <property type="match status" value="1"/>
</dbReference>
<comment type="caution">
    <text evidence="6">The sequence shown here is derived from an EMBL/GenBank/DDBJ whole genome shotgun (WGS) entry which is preliminary data.</text>
</comment>
<evidence type="ECO:0000256" key="3">
    <source>
        <dbReference type="ARBA" id="ARBA00023172"/>
    </source>
</evidence>
<organism evidence="6 7">
    <name type="scientific">Streptantibioticus parmotrematis</name>
    <dbReference type="NCBI Taxonomy" id="2873249"/>
    <lineage>
        <taxon>Bacteria</taxon>
        <taxon>Bacillati</taxon>
        <taxon>Actinomycetota</taxon>
        <taxon>Actinomycetes</taxon>
        <taxon>Kitasatosporales</taxon>
        <taxon>Streptomycetaceae</taxon>
        <taxon>Streptantibioticus</taxon>
    </lineage>
</organism>
<evidence type="ECO:0000259" key="5">
    <source>
        <dbReference type="PROSITE" id="PS51898"/>
    </source>
</evidence>
<evidence type="ECO:0000256" key="4">
    <source>
        <dbReference type="SAM" id="MobiDB-lite"/>
    </source>
</evidence>
<keyword evidence="2" id="KW-0238">DNA-binding</keyword>
<dbReference type="InterPro" id="IPR058717">
    <property type="entry name" value="Phage_L5_Integrase_N"/>
</dbReference>
<dbReference type="EMBL" id="JAINVZ010000015">
    <property type="protein sequence ID" value="MBY8887289.1"/>
    <property type="molecule type" value="Genomic_DNA"/>
</dbReference>
<feature type="domain" description="Tyr recombinase" evidence="5">
    <location>
        <begin position="196"/>
        <end position="405"/>
    </location>
</feature>
<name>A0ABS7QVS0_9ACTN</name>
<keyword evidence="7" id="KW-1185">Reference proteome</keyword>
<accession>A0ABS7QVS0</accession>
<dbReference type="InterPro" id="IPR013762">
    <property type="entry name" value="Integrase-like_cat_sf"/>
</dbReference>
<evidence type="ECO:0000313" key="6">
    <source>
        <dbReference type="EMBL" id="MBY8887289.1"/>
    </source>
</evidence>